<proteinExistence type="predicted"/>
<dbReference type="EMBL" id="SYUW01000087">
    <property type="protein sequence ID" value="TKF21417.1"/>
    <property type="molecule type" value="Genomic_DNA"/>
</dbReference>
<gene>
    <name evidence="1" type="ORF">FCV52_21010</name>
</gene>
<comment type="caution">
    <text evidence="1">The sequence shown here is derived from an EMBL/GenBank/DDBJ whole genome shotgun (WGS) entry which is preliminary data.</text>
</comment>
<name>A0A4U1YNM8_9VIBR</name>
<reference evidence="1 2" key="1">
    <citation type="submission" date="2019-04" db="EMBL/GenBank/DDBJ databases">
        <title>A reverse ecology approach based on a biological definition of microbial populations.</title>
        <authorList>
            <person name="Arevalo P."/>
            <person name="Vaninsberghe D."/>
            <person name="Elsherbini J."/>
            <person name="Gore J."/>
            <person name="Polz M."/>
        </authorList>
    </citation>
    <scope>NUCLEOTIDE SEQUENCE [LARGE SCALE GENOMIC DNA]</scope>
    <source>
        <strain evidence="1 2">10N.261.46.E4</strain>
    </source>
</reference>
<evidence type="ECO:0000313" key="2">
    <source>
        <dbReference type="Proteomes" id="UP000305234"/>
    </source>
</evidence>
<accession>A0A4U1YNM8</accession>
<feature type="non-terminal residue" evidence="1">
    <location>
        <position position="31"/>
    </location>
</feature>
<evidence type="ECO:0000313" key="1">
    <source>
        <dbReference type="EMBL" id="TKF21417.1"/>
    </source>
</evidence>
<dbReference type="Proteomes" id="UP000305234">
    <property type="component" value="Unassembled WGS sequence"/>
</dbReference>
<sequence length="31" mass="3400">MTSTNTLPPAGVMRRFGALFYDALIVIAIEM</sequence>
<protein>
    <submittedName>
        <fullName evidence="1">RDD family protein</fullName>
    </submittedName>
</protein>
<organism evidence="1 2">
    <name type="scientific">Vibrio kanaloae</name>
    <dbReference type="NCBI Taxonomy" id="170673"/>
    <lineage>
        <taxon>Bacteria</taxon>
        <taxon>Pseudomonadati</taxon>
        <taxon>Pseudomonadota</taxon>
        <taxon>Gammaproteobacteria</taxon>
        <taxon>Vibrionales</taxon>
        <taxon>Vibrionaceae</taxon>
        <taxon>Vibrio</taxon>
    </lineage>
</organism>
<dbReference type="AlphaFoldDB" id="A0A4U1YNM8"/>